<accession>A0AAU7T5M8</accession>
<reference evidence="2" key="1">
    <citation type="submission" date="2024-06" db="EMBL/GenBank/DDBJ databases">
        <title>Kribbella sp. strain HUAS MG21 genome sequences.</title>
        <authorList>
            <person name="Mo P."/>
        </authorList>
    </citation>
    <scope>NUCLEOTIDE SEQUENCE</scope>
    <source>
        <strain evidence="2">HUAS MG21</strain>
    </source>
</reference>
<feature type="domain" description="Amidase" evidence="1">
    <location>
        <begin position="24"/>
        <end position="434"/>
    </location>
</feature>
<sequence>MNLADLTATELLAKYRDGSVSPVEVVEDVLARVDRWEPQLCALYAPDPAGARSAAQESERRWRDGTAGALDGVPVTVKENIATRGTPVPQGTAATALVPAAEDAPAAARLRAAGAVIFSKTTMPEYGMLSSGVSTFHRLTRNPWDLSKTAGGSSAGAAAAAAAGYGPIHVGTDIGGSIRLPAGWCGLVGLKPTHGRIAVGNPYAGRAIGPLTRTAADAALALSVMSGYDARDHTSLPAASDVFEAEVRGLRVALLLDAGVGLPVDPEVTAAVSAAADVLAAAGAVVEPIGPVITREMLDGLDRFWRIRSATDIAALPEERRAKVLPQIRAWVSSAADLTPADVFHGYSQMGAMAAAVGQVFTSYDVILSPVAPITAFAAELAYPTDDPGRPFEHIGFTVPYNMSHHPATTVNVGWSASGLPIGAQLAVPHHQDLRALALAEYLAAHGAEVRPWPTLDSTRTERETGPWG</sequence>
<protein>
    <submittedName>
        <fullName evidence="2">Amidase</fullName>
        <ecNumber evidence="2">3.5.1.4</ecNumber>
    </submittedName>
</protein>
<dbReference type="RefSeq" id="WP_350274790.1">
    <property type="nucleotide sequence ID" value="NZ_CP158165.1"/>
</dbReference>
<dbReference type="InterPro" id="IPR023631">
    <property type="entry name" value="Amidase_dom"/>
</dbReference>
<proteinExistence type="predicted"/>
<evidence type="ECO:0000313" key="2">
    <source>
        <dbReference type="EMBL" id="XBV21940.1"/>
    </source>
</evidence>
<evidence type="ECO:0000259" key="1">
    <source>
        <dbReference type="Pfam" id="PF01425"/>
    </source>
</evidence>
<dbReference type="Gene3D" id="3.90.1300.10">
    <property type="entry name" value="Amidase signature (AS) domain"/>
    <property type="match status" value="1"/>
</dbReference>
<keyword evidence="2" id="KW-0378">Hydrolase</keyword>
<dbReference type="PANTHER" id="PTHR11895">
    <property type="entry name" value="TRANSAMIDASE"/>
    <property type="match status" value="1"/>
</dbReference>
<organism evidence="2">
    <name type="scientific">Kribbella sp. HUAS MG21</name>
    <dbReference type="NCBI Taxonomy" id="3160966"/>
    <lineage>
        <taxon>Bacteria</taxon>
        <taxon>Bacillati</taxon>
        <taxon>Actinomycetota</taxon>
        <taxon>Actinomycetes</taxon>
        <taxon>Propionibacteriales</taxon>
        <taxon>Kribbellaceae</taxon>
        <taxon>Kribbella</taxon>
    </lineage>
</organism>
<dbReference type="EMBL" id="CP158165">
    <property type="protein sequence ID" value="XBV21940.1"/>
    <property type="molecule type" value="Genomic_DNA"/>
</dbReference>
<dbReference type="AlphaFoldDB" id="A0AAU7T5M8"/>
<dbReference type="PANTHER" id="PTHR11895:SF173">
    <property type="entry name" value="GLUTAMYL-TRNA AMIDOTRANSFERASE SUBUNIT A"/>
    <property type="match status" value="1"/>
</dbReference>
<dbReference type="GO" id="GO:0004040">
    <property type="term" value="F:amidase activity"/>
    <property type="evidence" value="ECO:0007669"/>
    <property type="project" value="UniProtKB-EC"/>
</dbReference>
<dbReference type="InterPro" id="IPR036928">
    <property type="entry name" value="AS_sf"/>
</dbReference>
<dbReference type="InterPro" id="IPR000120">
    <property type="entry name" value="Amidase"/>
</dbReference>
<dbReference type="SUPFAM" id="SSF75304">
    <property type="entry name" value="Amidase signature (AS) enzymes"/>
    <property type="match status" value="1"/>
</dbReference>
<gene>
    <name evidence="2" type="ORF">ABN611_25665</name>
</gene>
<dbReference type="NCBIfam" id="NF005450">
    <property type="entry name" value="PRK07042.1"/>
    <property type="match status" value="1"/>
</dbReference>
<dbReference type="EC" id="3.5.1.4" evidence="2"/>
<name>A0AAU7T5M8_9ACTN</name>
<dbReference type="Pfam" id="PF01425">
    <property type="entry name" value="Amidase"/>
    <property type="match status" value="1"/>
</dbReference>